<dbReference type="CDD" id="cd09971">
    <property type="entry name" value="SdiA-regulated"/>
    <property type="match status" value="1"/>
</dbReference>
<proteinExistence type="predicted"/>
<evidence type="ECO:0000256" key="1">
    <source>
        <dbReference type="ARBA" id="ARBA00004236"/>
    </source>
</evidence>
<dbReference type="Proteomes" id="UP001501476">
    <property type="component" value="Unassembled WGS sequence"/>
</dbReference>
<dbReference type="RefSeq" id="WP_286303716.1">
    <property type="nucleotide sequence ID" value="NZ_AP027741.1"/>
</dbReference>
<keyword evidence="2" id="KW-1003">Cell membrane</keyword>
<protein>
    <submittedName>
        <fullName evidence="4">YjiK family protein</fullName>
    </submittedName>
</protein>
<gene>
    <name evidence="4" type="ORF">GCM10008964_05870</name>
</gene>
<evidence type="ECO:0000313" key="5">
    <source>
        <dbReference type="Proteomes" id="UP001501476"/>
    </source>
</evidence>
<organism evidence="4 5">
    <name type="scientific">Methylophaga marina</name>
    <dbReference type="NCBI Taxonomy" id="45495"/>
    <lineage>
        <taxon>Bacteria</taxon>
        <taxon>Pseudomonadati</taxon>
        <taxon>Pseudomonadota</taxon>
        <taxon>Gammaproteobacteria</taxon>
        <taxon>Thiotrichales</taxon>
        <taxon>Piscirickettsiaceae</taxon>
        <taxon>Methylophaga</taxon>
    </lineage>
</organism>
<comment type="caution">
    <text evidence="4">The sequence shown here is derived from an EMBL/GenBank/DDBJ whole genome shotgun (WGS) entry which is preliminary data.</text>
</comment>
<keyword evidence="3" id="KW-0472">Membrane</keyword>
<accession>A0ABN0TAZ7</accession>
<dbReference type="InterPro" id="IPR009722">
    <property type="entry name" value="YjiK/CarP"/>
</dbReference>
<keyword evidence="5" id="KW-1185">Reference proteome</keyword>
<comment type="subcellular location">
    <subcellularLocation>
        <location evidence="1">Cell membrane</location>
    </subcellularLocation>
</comment>
<dbReference type="EMBL" id="BAAADG010000002">
    <property type="protein sequence ID" value="GAA0217181.1"/>
    <property type="molecule type" value="Genomic_DNA"/>
</dbReference>
<reference evidence="4 5" key="1">
    <citation type="journal article" date="2019" name="Int. J. Syst. Evol. Microbiol.">
        <title>The Global Catalogue of Microorganisms (GCM) 10K type strain sequencing project: providing services to taxonomists for standard genome sequencing and annotation.</title>
        <authorList>
            <consortium name="The Broad Institute Genomics Platform"/>
            <consortium name="The Broad Institute Genome Sequencing Center for Infectious Disease"/>
            <person name="Wu L."/>
            <person name="Ma J."/>
        </authorList>
    </citation>
    <scope>NUCLEOTIDE SEQUENCE [LARGE SCALE GENOMIC DNA]</scope>
    <source>
        <strain evidence="4 5">JCM 6886</strain>
    </source>
</reference>
<name>A0ABN0TAZ7_9GAMM</name>
<dbReference type="PROSITE" id="PS51257">
    <property type="entry name" value="PROKAR_LIPOPROTEIN"/>
    <property type="match status" value="1"/>
</dbReference>
<evidence type="ECO:0000256" key="2">
    <source>
        <dbReference type="ARBA" id="ARBA00022475"/>
    </source>
</evidence>
<sequence>MQQLKRISGHWLTLTLACFSLILLLSYTNTEAQIKETNPWDLNAHYSVGKPITIDGIKDNLSGLSYQPETDHLFAVLNNPEQLIELTKQGDIVRRIDLDGFIDTESVAYLGQNQFVVTEERRQKLVFFTIDEKTERVKYSDSKHLHMNWARLDNNAMEGLAWSPHYGFFILQEEPPMILNHMTDETDRDITQVDVEKLNQTLPELVKDFAGISLFYIEQSPYLLVLSEASHELNLINLNGNTLSKQSLKKGIFNLWPIMKQPEGVTVDNDGNIFIVGEPNQLLTLTRHRKLNQGL</sequence>
<dbReference type="Pfam" id="PF06977">
    <property type="entry name" value="SdiA-regulated"/>
    <property type="match status" value="1"/>
</dbReference>
<evidence type="ECO:0000313" key="4">
    <source>
        <dbReference type="EMBL" id="GAA0217181.1"/>
    </source>
</evidence>
<dbReference type="SUPFAM" id="SSF50956">
    <property type="entry name" value="Thermostable phytase (3-phytase)"/>
    <property type="match status" value="1"/>
</dbReference>
<evidence type="ECO:0000256" key="3">
    <source>
        <dbReference type="ARBA" id="ARBA00023136"/>
    </source>
</evidence>